<dbReference type="GO" id="GO:0005654">
    <property type="term" value="C:nucleoplasm"/>
    <property type="evidence" value="ECO:0007669"/>
    <property type="project" value="UniProtKB-SubCell"/>
</dbReference>
<name>A0A8J8NMC4_HALGN</name>
<comment type="subcellular location">
    <subcellularLocation>
        <location evidence="1">Nucleus</location>
        <location evidence="1">Nucleoplasm</location>
    </subcellularLocation>
</comment>
<dbReference type="GO" id="GO:0070390">
    <property type="term" value="C:transcription export complex 2"/>
    <property type="evidence" value="ECO:0007669"/>
    <property type="project" value="UniProtKB-UniRule"/>
</dbReference>
<dbReference type="GO" id="GO:0000124">
    <property type="term" value="C:SAGA complex"/>
    <property type="evidence" value="ECO:0007669"/>
    <property type="project" value="UniProtKB-UniRule"/>
</dbReference>
<evidence type="ECO:0000256" key="1">
    <source>
        <dbReference type="HAMAP-Rule" id="MF_03046"/>
    </source>
</evidence>
<proteinExistence type="inferred from homology"/>
<sequence length="106" mass="12400">MQANDIAQKKSFIEARLEQTGEKGKLEEFLRQQLAQGQWKEEMKKRCLEEIRQQGLEKINLDTLVDKMLPQGRSLVPQEVKEKLLDKIKGVLEQDPEYKKLTGFDQ</sequence>
<dbReference type="GO" id="GO:0015031">
    <property type="term" value="P:protein transport"/>
    <property type="evidence" value="ECO:0007669"/>
    <property type="project" value="UniProtKB-KW"/>
</dbReference>
<dbReference type="Pfam" id="PF10163">
    <property type="entry name" value="EnY2"/>
    <property type="match status" value="1"/>
</dbReference>
<dbReference type="OrthoDB" id="6221744at2759"/>
<dbReference type="InterPro" id="IPR038212">
    <property type="entry name" value="TF_EnY2_sf"/>
</dbReference>
<keyword evidence="1" id="KW-0811">Translocation</keyword>
<dbReference type="GO" id="GO:0071819">
    <property type="term" value="C:DUBm complex"/>
    <property type="evidence" value="ECO:0007669"/>
    <property type="project" value="UniProtKB-UniRule"/>
</dbReference>
<organism evidence="2 3">
    <name type="scientific">Halteria grandinella</name>
    <dbReference type="NCBI Taxonomy" id="5974"/>
    <lineage>
        <taxon>Eukaryota</taxon>
        <taxon>Sar</taxon>
        <taxon>Alveolata</taxon>
        <taxon>Ciliophora</taxon>
        <taxon>Intramacronucleata</taxon>
        <taxon>Spirotrichea</taxon>
        <taxon>Stichotrichia</taxon>
        <taxon>Sporadotrichida</taxon>
        <taxon>Halteriidae</taxon>
        <taxon>Halteria</taxon>
    </lineage>
</organism>
<dbReference type="PANTHER" id="PTHR12514">
    <property type="entry name" value="ENHANCER OF YELLOW 2 TRANSCRIPTION FACTOR"/>
    <property type="match status" value="1"/>
</dbReference>
<evidence type="ECO:0000313" key="2">
    <source>
        <dbReference type="EMBL" id="TNV77948.1"/>
    </source>
</evidence>
<dbReference type="EMBL" id="RRYP01011112">
    <property type="protein sequence ID" value="TNV77948.1"/>
    <property type="molecule type" value="Genomic_DNA"/>
</dbReference>
<keyword evidence="1" id="KW-0804">Transcription</keyword>
<dbReference type="Proteomes" id="UP000785679">
    <property type="component" value="Unassembled WGS sequence"/>
</dbReference>
<reference evidence="2" key="1">
    <citation type="submission" date="2019-06" db="EMBL/GenBank/DDBJ databases">
        <authorList>
            <person name="Zheng W."/>
        </authorList>
    </citation>
    <scope>NUCLEOTIDE SEQUENCE</scope>
    <source>
        <strain evidence="2">QDHG01</strain>
    </source>
</reference>
<dbReference type="GO" id="GO:0006406">
    <property type="term" value="P:mRNA export from nucleus"/>
    <property type="evidence" value="ECO:0007669"/>
    <property type="project" value="UniProtKB-UniRule"/>
</dbReference>
<keyword evidence="3" id="KW-1185">Reference proteome</keyword>
<keyword evidence="1" id="KW-0010">Activator</keyword>
<keyword evidence="1" id="KW-0539">Nucleus</keyword>
<dbReference type="GO" id="GO:0005643">
    <property type="term" value="C:nuclear pore"/>
    <property type="evidence" value="ECO:0007669"/>
    <property type="project" value="UniProtKB-UniRule"/>
</dbReference>
<accession>A0A8J8NMC4</accession>
<dbReference type="AlphaFoldDB" id="A0A8J8NMC4"/>
<comment type="subunit">
    <text evidence="1">Component of the nuclear pore complex (NPC)-associated TREX-2 complex (transcription and export complex 2). Component of the SAGA transcription coactivator-HAT complex. Within the SAGA complex, participates to a subcomplex of SAGA called the DUB module (deubiquitination module).</text>
</comment>
<evidence type="ECO:0000313" key="3">
    <source>
        <dbReference type="Proteomes" id="UP000785679"/>
    </source>
</evidence>
<dbReference type="GO" id="GO:0006325">
    <property type="term" value="P:chromatin organization"/>
    <property type="evidence" value="ECO:0007669"/>
    <property type="project" value="UniProtKB-KW"/>
</dbReference>
<keyword evidence="1" id="KW-0653">Protein transport</keyword>
<dbReference type="Gene3D" id="1.10.246.140">
    <property type="match status" value="1"/>
</dbReference>
<keyword evidence="1" id="KW-0813">Transport</keyword>
<dbReference type="InterPro" id="IPR018783">
    <property type="entry name" value="TF_ENY2"/>
</dbReference>
<keyword evidence="1" id="KW-0805">Transcription regulation</keyword>
<protein>
    <recommendedName>
        <fullName evidence="1">Transcription and mRNA export factor ENY2</fullName>
    </recommendedName>
    <alternativeName>
        <fullName evidence="1">Enhancer of yellow 2 transcription factor homolog</fullName>
    </alternativeName>
</protein>
<comment type="function">
    <text evidence="1">Involved in mRNA export coupled transcription activation by association with both the TREX-2 and the SAGA complexes. The transcription regulatory histone acetylation (HAT) complex SAGA is a multiprotein complex that activates transcription by remodeling chromatin and mediating histone acetylation and deubiquitination. Within the SAGA complex, participates to a subcomplex that specifically deubiquitinates histones. The SAGA complex is recruited to specific gene promoters by activators, where it is required for transcription. The TREX-2 complex functions in docking export-competent ribonucleoprotein particles (mRNPs) to the nuclear entrance of the nuclear pore complex (nuclear basket). TREX-2 participates in mRNA export and accurate chromatin positioning in the nucleus by tethering genes to the nuclear periphery.</text>
</comment>
<dbReference type="GO" id="GO:0006368">
    <property type="term" value="P:transcription elongation by RNA polymerase II"/>
    <property type="evidence" value="ECO:0007669"/>
    <property type="project" value="UniProtKB-UniRule"/>
</dbReference>
<comment type="caution">
    <text evidence="2">The sequence shown here is derived from an EMBL/GenBank/DDBJ whole genome shotgun (WGS) entry which is preliminary data.</text>
</comment>
<gene>
    <name evidence="2" type="ORF">FGO68_gene9991</name>
</gene>
<keyword evidence="1" id="KW-0156">Chromatin regulator</keyword>
<dbReference type="HAMAP" id="MF_03046">
    <property type="entry name" value="ENY2_Sus1"/>
    <property type="match status" value="1"/>
</dbReference>
<dbReference type="GO" id="GO:0003713">
    <property type="term" value="F:transcription coactivator activity"/>
    <property type="evidence" value="ECO:0007669"/>
    <property type="project" value="UniProtKB-UniRule"/>
</dbReference>
<keyword evidence="1" id="KW-0509">mRNA transport</keyword>
<comment type="similarity">
    <text evidence="1">Belongs to the ENY2 family.</text>
</comment>